<dbReference type="PANTHER" id="PTHR10098:SF108">
    <property type="entry name" value="TETRATRICOPEPTIDE REPEAT PROTEIN 28"/>
    <property type="match status" value="1"/>
</dbReference>
<dbReference type="Gene3D" id="1.25.40.10">
    <property type="entry name" value="Tetratricopeptide repeat domain"/>
    <property type="match status" value="2"/>
</dbReference>
<dbReference type="PROSITE" id="PS50293">
    <property type="entry name" value="TPR_REGION"/>
    <property type="match status" value="4"/>
</dbReference>
<name>A0A928VVS8_9CYAN</name>
<dbReference type="PROSITE" id="PS50005">
    <property type="entry name" value="TPR"/>
    <property type="match status" value="7"/>
</dbReference>
<proteinExistence type="predicted"/>
<feature type="repeat" description="TPR" evidence="1">
    <location>
        <begin position="129"/>
        <end position="162"/>
    </location>
</feature>
<feature type="signal peptide" evidence="2">
    <location>
        <begin position="1"/>
        <end position="28"/>
    </location>
</feature>
<keyword evidence="1" id="KW-0802">TPR repeat</keyword>
<dbReference type="SUPFAM" id="SSF48452">
    <property type="entry name" value="TPR-like"/>
    <property type="match status" value="3"/>
</dbReference>
<dbReference type="InterPro" id="IPR024983">
    <property type="entry name" value="CHAT_dom"/>
</dbReference>
<gene>
    <name evidence="4" type="ORF">IQ266_27045</name>
</gene>
<feature type="domain" description="CHAT" evidence="3">
    <location>
        <begin position="707"/>
        <end position="1009"/>
    </location>
</feature>
<dbReference type="Pfam" id="PF13424">
    <property type="entry name" value="TPR_12"/>
    <property type="match status" value="4"/>
</dbReference>
<feature type="repeat" description="TPR" evidence="1">
    <location>
        <begin position="369"/>
        <end position="402"/>
    </location>
</feature>
<feature type="repeat" description="TPR" evidence="1">
    <location>
        <begin position="169"/>
        <end position="202"/>
    </location>
</feature>
<dbReference type="InterPro" id="IPR019734">
    <property type="entry name" value="TPR_rpt"/>
</dbReference>
<keyword evidence="2" id="KW-0732">Signal</keyword>
<feature type="repeat" description="TPR" evidence="1">
    <location>
        <begin position="249"/>
        <end position="282"/>
    </location>
</feature>
<reference evidence="4" key="1">
    <citation type="submission" date="2020-10" db="EMBL/GenBank/DDBJ databases">
        <authorList>
            <person name="Castelo-Branco R."/>
            <person name="Eusebio N."/>
            <person name="Adriana R."/>
            <person name="Vieira A."/>
            <person name="Brugerolle De Fraissinette N."/>
            <person name="Rezende De Castro R."/>
            <person name="Schneider M.P."/>
            <person name="Vasconcelos V."/>
            <person name="Leao P.N."/>
        </authorList>
    </citation>
    <scope>NUCLEOTIDE SEQUENCE</scope>
    <source>
        <strain evidence="4">LEGE 11480</strain>
    </source>
</reference>
<evidence type="ECO:0000313" key="5">
    <source>
        <dbReference type="Proteomes" id="UP000625316"/>
    </source>
</evidence>
<evidence type="ECO:0000256" key="2">
    <source>
        <dbReference type="SAM" id="SignalP"/>
    </source>
</evidence>
<feature type="repeat" description="TPR" evidence="1">
    <location>
        <begin position="209"/>
        <end position="242"/>
    </location>
</feature>
<feature type="repeat" description="TPR" evidence="1">
    <location>
        <begin position="329"/>
        <end position="362"/>
    </location>
</feature>
<sequence>MCARRYTIQLLWLLVLVGLIGPSAVAQAEVPRQLVAQAPEDVRKEIDQEIAQGKYLFKEGSVQSLRQAIERFVRALKLSKKANFRDKQFLSLLVLGGAYSVLGEQQQALDYYNQALILRRAVGDHNGEATTLNNIGIIYSILGKQQQALDYYNQALKLSRAMNDHSGEATTLNNIGRAYSILGKQQKVLSYYNQALRLSRAVRDLSSETTTLNNIGRVYSNLGEQQQALNYYNRALRLSRAVRDLSSEATTLNNIGRVYSNLGEQQQALNYYNRALRLSRAVRDLSSEATTLNNIGRVYSDLGERLQALDYYNQGLPLFRAVGNRNGEAAALKNIGIVYSDLGEQLRALDYYNQALPLFHAVGNRGGEAGTLNNIGIIYSILGEQKRALDYYNQALKLLRPTVNRRSEAITLNNIGRAYLDLGQRQQALDYYNQALTLLRAIGDRSSEATTLKNIARVSSVLGKRLLTIIILKQSVNVYESLRQDIRTLPRRNQETYTEVISSTYRTLADLLLAEGRIGEAQQVLELLKIQETKSYTRSTQTSEQVALSQSEQAILKTYDTLIAFSQDLLKCKRNPTCRTSNKLLQLTNLKDQQNQAFEQLVKTLRTKLAQRAKNDSAWIDPSNPNNNLRRRAAELLSAQPGSLLIYPLVLENKMWLLVASEGPVLTRYEVKVTQKELADTIIDFRKEMKRCETLTCTQADTTRAKALSQKLYNWMFPSKLQQAIKTAPIPITNLIFAPDRATRYIPMGALHDGKKYLAQDYTISTIVAASKTEASARLPDRPKVIGLGLSNSLPGFNALPSVPKEIDAIVKTSEPDPGIFSGTRFLNETFTQSVLKTRLSSYNILHMATHGKFVPGAIDKSFLVLGDGKYLPVTEIDNLDDLANIHLVVLSACETALGAKREEDGLEIAGISNAFLQRGAKAVIASLWQVNDPATGLYMQRFYENLAKPNMTKVKAMQDIRRDFITGKVTIQQLNTFRAGARPLVQDSSSKIDLSHPYYWAPFILIGNGL</sequence>
<comment type="caution">
    <text evidence="4">The sequence shown here is derived from an EMBL/GenBank/DDBJ whole genome shotgun (WGS) entry which is preliminary data.</text>
</comment>
<evidence type="ECO:0000313" key="4">
    <source>
        <dbReference type="EMBL" id="MBE9033397.1"/>
    </source>
</evidence>
<evidence type="ECO:0000256" key="1">
    <source>
        <dbReference type="PROSITE-ProRule" id="PRU00339"/>
    </source>
</evidence>
<dbReference type="AlphaFoldDB" id="A0A928VVS8"/>
<organism evidence="4 5">
    <name type="scientific">Romeriopsis navalis LEGE 11480</name>
    <dbReference type="NCBI Taxonomy" id="2777977"/>
    <lineage>
        <taxon>Bacteria</taxon>
        <taxon>Bacillati</taxon>
        <taxon>Cyanobacteriota</taxon>
        <taxon>Cyanophyceae</taxon>
        <taxon>Leptolyngbyales</taxon>
        <taxon>Leptolyngbyaceae</taxon>
        <taxon>Romeriopsis</taxon>
        <taxon>Romeriopsis navalis</taxon>
    </lineage>
</organism>
<dbReference type="Proteomes" id="UP000625316">
    <property type="component" value="Unassembled WGS sequence"/>
</dbReference>
<dbReference type="PANTHER" id="PTHR10098">
    <property type="entry name" value="RAPSYN-RELATED"/>
    <property type="match status" value="1"/>
</dbReference>
<dbReference type="SMART" id="SM00028">
    <property type="entry name" value="TPR"/>
    <property type="match status" value="9"/>
</dbReference>
<dbReference type="EMBL" id="JADEXQ010000189">
    <property type="protein sequence ID" value="MBE9033397.1"/>
    <property type="molecule type" value="Genomic_DNA"/>
</dbReference>
<protein>
    <submittedName>
        <fullName evidence="4">Tetratricopeptide repeat protein</fullName>
    </submittedName>
</protein>
<accession>A0A928VVS8</accession>
<evidence type="ECO:0000259" key="3">
    <source>
        <dbReference type="Pfam" id="PF12770"/>
    </source>
</evidence>
<dbReference type="Pfam" id="PF12770">
    <property type="entry name" value="CHAT"/>
    <property type="match status" value="1"/>
</dbReference>
<keyword evidence="5" id="KW-1185">Reference proteome</keyword>
<dbReference type="InterPro" id="IPR011990">
    <property type="entry name" value="TPR-like_helical_dom_sf"/>
</dbReference>
<feature type="chain" id="PRO_5036796537" evidence="2">
    <location>
        <begin position="29"/>
        <end position="1011"/>
    </location>
</feature>
<dbReference type="Pfam" id="PF13181">
    <property type="entry name" value="TPR_8"/>
    <property type="match status" value="2"/>
</dbReference>
<feature type="repeat" description="TPR" evidence="1">
    <location>
        <begin position="409"/>
        <end position="442"/>
    </location>
</feature>